<sequence length="949" mass="110809">MGSVQSRKESNTQFIKSDVEIIISEPDYSDNEEEFYECLTDLIGKDLTILKSDENIPNFENEQADTSENHEGLQMNSNKEIHTEESDDSSAEIKKRQQRELEEFREEINRKRALRQQCIKKLRDELKDLNEKLSYQMMINEQLRESIDNRSDDVVTNDVNVENKNLKMELAECQMYLQKVNGENLTVNIENQALRDHIRSLKEVNKAMKEMLAIRECQVDQLKSKLDEIESSFCDKEATILSTDLKQEYQRQLENIRSMRSLYEERTNLLLQENNMLKQQLGDKEHDLETEIEKSKNFEEYIATLESNLNVKNDDIANLENQITLLKSEKLQINEEMNAVNQLISQILFDFNATGNNVNFDMLYSMLEENRDFLKEMALKEDYGGIDGGSFLPRMLYDLFLQVNQKSDENSCENIEAQRSVSSPEDIALKLPKVFRILIELLNHHQNNNQKDENKEEDEKSNEKSVLDDCYKSVPTSSGSQAVLSVSKTFIKLRDLIFEKRSLQKDTTRLKTLYSHLEQRLDKQEKKLSSVSLELTKTWHLVGKIKRQHRQLHTHEQILCYQLQQKRRVLNELKAELEYCRKKWALARAINKESEKQCKELRDEFISRKIQDQNSAESGYSDDHASDGDECEKKNITCENDKARFERNLSEFYRIPLYLIDSDRRRSLELPILYQLFPVDISITPPRAQSEPPADFDLKEHFDKIYLLPEQDCDEKSEISCSIVEVEQHLENLNGDSVLVTLPPDVHELKKNETKPKIKNDLQKSKKHKKKKNAISGTESAEDMFKRLTRSINGEISTTTEEIDEELENIEEIPMDIVDTIQETCPVQNEEKISSDNTDIQMECEKQETFNPTTSAEDDYLKTREARLARLEAETKEFYEKMTRNKEKRIELDNRLANAHKSFLERQKDKSENVNSQSSDSSEDSKPNNDLNDENKTDDVDDNDENSTI</sequence>
<feature type="compositionally biased region" description="Basic and acidic residues" evidence="2">
    <location>
        <begin position="621"/>
        <end position="631"/>
    </location>
</feature>
<evidence type="ECO:0000256" key="2">
    <source>
        <dbReference type="SAM" id="MobiDB-lite"/>
    </source>
</evidence>
<keyword evidence="1" id="KW-0175">Coiled coil</keyword>
<feature type="region of interest" description="Disordered" evidence="2">
    <location>
        <begin position="901"/>
        <end position="949"/>
    </location>
</feature>
<name>A0A9N9S4I5_9DIPT</name>
<feature type="coiled-coil region" evidence="1">
    <location>
        <begin position="191"/>
        <end position="266"/>
    </location>
</feature>
<feature type="compositionally biased region" description="Basic and acidic residues" evidence="2">
    <location>
        <begin position="923"/>
        <end position="938"/>
    </location>
</feature>
<proteinExistence type="predicted"/>
<feature type="compositionally biased region" description="Basic and acidic residues" evidence="2">
    <location>
        <begin position="450"/>
        <end position="467"/>
    </location>
</feature>
<reference evidence="3" key="1">
    <citation type="submission" date="2022-01" db="EMBL/GenBank/DDBJ databases">
        <authorList>
            <person name="King R."/>
        </authorList>
    </citation>
    <scope>NUCLEOTIDE SEQUENCE</scope>
</reference>
<feature type="compositionally biased region" description="Basic and acidic residues" evidence="2">
    <location>
        <begin position="902"/>
        <end position="912"/>
    </location>
</feature>
<feature type="coiled-coil region" evidence="1">
    <location>
        <begin position="94"/>
        <end position="132"/>
    </location>
</feature>
<feature type="region of interest" description="Disordered" evidence="2">
    <location>
        <begin position="612"/>
        <end position="631"/>
    </location>
</feature>
<evidence type="ECO:0000256" key="1">
    <source>
        <dbReference type="SAM" id="Coils"/>
    </source>
</evidence>
<reference evidence="3" key="2">
    <citation type="submission" date="2022-10" db="EMBL/GenBank/DDBJ databases">
        <authorList>
            <consortium name="ENA_rothamsted_submissions"/>
            <consortium name="culmorum"/>
            <person name="King R."/>
        </authorList>
    </citation>
    <scope>NUCLEOTIDE SEQUENCE</scope>
</reference>
<evidence type="ECO:0000313" key="3">
    <source>
        <dbReference type="EMBL" id="CAG9808049.1"/>
    </source>
</evidence>
<dbReference type="EMBL" id="OU895879">
    <property type="protein sequence ID" value="CAG9808049.1"/>
    <property type="molecule type" value="Genomic_DNA"/>
</dbReference>
<organism evidence="3 4">
    <name type="scientific">Chironomus riparius</name>
    <dbReference type="NCBI Taxonomy" id="315576"/>
    <lineage>
        <taxon>Eukaryota</taxon>
        <taxon>Metazoa</taxon>
        <taxon>Ecdysozoa</taxon>
        <taxon>Arthropoda</taxon>
        <taxon>Hexapoda</taxon>
        <taxon>Insecta</taxon>
        <taxon>Pterygota</taxon>
        <taxon>Neoptera</taxon>
        <taxon>Endopterygota</taxon>
        <taxon>Diptera</taxon>
        <taxon>Nematocera</taxon>
        <taxon>Chironomoidea</taxon>
        <taxon>Chironomidae</taxon>
        <taxon>Chironominae</taxon>
        <taxon>Chironomus</taxon>
    </lineage>
</organism>
<accession>A0A9N9S4I5</accession>
<feature type="coiled-coil region" evidence="1">
    <location>
        <begin position="507"/>
        <end position="534"/>
    </location>
</feature>
<feature type="compositionally biased region" description="Acidic residues" evidence="2">
    <location>
        <begin position="939"/>
        <end position="949"/>
    </location>
</feature>
<protein>
    <submittedName>
        <fullName evidence="3">Uncharacterized protein</fullName>
    </submittedName>
</protein>
<feature type="coiled-coil region" evidence="1">
    <location>
        <begin position="302"/>
        <end position="346"/>
    </location>
</feature>
<keyword evidence="4" id="KW-1185">Reference proteome</keyword>
<feature type="region of interest" description="Disordered" evidence="2">
    <location>
        <begin position="754"/>
        <end position="781"/>
    </location>
</feature>
<evidence type="ECO:0000313" key="4">
    <source>
        <dbReference type="Proteomes" id="UP001153620"/>
    </source>
</evidence>
<dbReference type="Proteomes" id="UP001153620">
    <property type="component" value="Chromosome 3"/>
</dbReference>
<feature type="compositionally biased region" description="Basic and acidic residues" evidence="2">
    <location>
        <begin position="754"/>
        <end position="764"/>
    </location>
</feature>
<gene>
    <name evidence="3" type="ORF">CHIRRI_LOCUS10895</name>
</gene>
<feature type="region of interest" description="Disordered" evidence="2">
    <location>
        <begin position="448"/>
        <end position="467"/>
    </location>
</feature>
<feature type="coiled-coil region" evidence="1">
    <location>
        <begin position="861"/>
        <end position="888"/>
    </location>
</feature>
<dbReference type="AlphaFoldDB" id="A0A9N9S4I5"/>
<dbReference type="OrthoDB" id="8191583at2759"/>